<reference evidence="1 2" key="1">
    <citation type="submission" date="2015-09" db="EMBL/GenBank/DDBJ databases">
        <title>Aphanizomenon flos-aquae WA102.</title>
        <authorList>
            <person name="Driscoll C."/>
        </authorList>
    </citation>
    <scope>NUCLEOTIDE SEQUENCE [LARGE SCALE GENOMIC DNA]</scope>
    <source>
        <strain evidence="1">WA102</strain>
    </source>
</reference>
<dbReference type="Proteomes" id="UP000092093">
    <property type="component" value="Unassembled WGS sequence"/>
</dbReference>
<gene>
    <name evidence="1" type="ORF">AN484_11890</name>
</gene>
<sequence>MSSSIVKTIAAALDVSFFRDARLSTPVRNAQDALTGITHYCDADTLRYHHSRIVGAVAVSGGAFFKIIETCSQDYDNTRRGYRVVLFDLTGTAVYRPDLEELTRTKEQADKAFWEWFNQFDELAHYRNKLNRKADKLARQITELNDAELIIAAEQEGRVSP</sequence>
<proteinExistence type="predicted"/>
<accession>A0A1B7X2A6</accession>
<organism evidence="1 2">
    <name type="scientific">Aphanizomenon flos-aquae WA102</name>
    <dbReference type="NCBI Taxonomy" id="1710896"/>
    <lineage>
        <taxon>Bacteria</taxon>
        <taxon>Bacillati</taxon>
        <taxon>Cyanobacteriota</taxon>
        <taxon>Cyanophyceae</taxon>
        <taxon>Nostocales</taxon>
        <taxon>Aphanizomenonaceae</taxon>
        <taxon>Aphanizomenon</taxon>
    </lineage>
</organism>
<name>A0A1B7X2A6_APHFL</name>
<dbReference type="AlphaFoldDB" id="A0A1B7X2A6"/>
<protein>
    <submittedName>
        <fullName evidence="1">Uncharacterized protein</fullName>
    </submittedName>
</protein>
<evidence type="ECO:0000313" key="1">
    <source>
        <dbReference type="EMBL" id="OBQ43514.1"/>
    </source>
</evidence>
<comment type="caution">
    <text evidence="1">The sequence shown here is derived from an EMBL/GenBank/DDBJ whole genome shotgun (WGS) entry which is preliminary data.</text>
</comment>
<evidence type="ECO:0000313" key="2">
    <source>
        <dbReference type="Proteomes" id="UP000092093"/>
    </source>
</evidence>
<dbReference type="EMBL" id="LJOW01000051">
    <property type="protein sequence ID" value="OBQ43514.1"/>
    <property type="molecule type" value="Genomic_DNA"/>
</dbReference>